<keyword evidence="1" id="KW-0805">Transcription regulation</keyword>
<protein>
    <submittedName>
        <fullName evidence="5">AraC family transcriptional regulator</fullName>
    </submittedName>
</protein>
<dbReference type="Proteomes" id="UP000295418">
    <property type="component" value="Unassembled WGS sequence"/>
</dbReference>
<dbReference type="PROSITE" id="PS01124">
    <property type="entry name" value="HTH_ARAC_FAMILY_2"/>
    <property type="match status" value="1"/>
</dbReference>
<gene>
    <name evidence="5" type="ORF">E0485_16560</name>
</gene>
<dbReference type="GO" id="GO:0003700">
    <property type="term" value="F:DNA-binding transcription factor activity"/>
    <property type="evidence" value="ECO:0007669"/>
    <property type="project" value="InterPro"/>
</dbReference>
<dbReference type="EMBL" id="SKFG01000017">
    <property type="protein sequence ID" value="TCZ75708.1"/>
    <property type="molecule type" value="Genomic_DNA"/>
</dbReference>
<dbReference type="PROSITE" id="PS00041">
    <property type="entry name" value="HTH_ARAC_FAMILY_1"/>
    <property type="match status" value="1"/>
</dbReference>
<proteinExistence type="predicted"/>
<sequence>MNDIHLKSVLQAIEFMRKHLDEELTSEQLAAHVGYSPYHFIRIFKQVTGISPRQYLSALRIETGKVNLLKESSLLVKILHSIGFQSAGSFNTRFKQFVGVSPKQFHRTSKQLTSHMNEWEHKNLKLDTVEAKSGSLPRLTCRVTAPSSFRGIIFVGLFPRPIPDQRPIMGTAINQNARSCTFHQIPHGTYHLLAAGIAWSLNPKDYFLLDKSLRGNYESAIQVDAATDQDVSICLREPLPQDPPIVINLPLLLFEQSQKKRFDRL</sequence>
<name>A0A4R4ECM8_9BACL</name>
<dbReference type="PANTHER" id="PTHR43280">
    <property type="entry name" value="ARAC-FAMILY TRANSCRIPTIONAL REGULATOR"/>
    <property type="match status" value="1"/>
</dbReference>
<organism evidence="5 6">
    <name type="scientific">Paenibacillus albiflavus</name>
    <dbReference type="NCBI Taxonomy" id="2545760"/>
    <lineage>
        <taxon>Bacteria</taxon>
        <taxon>Bacillati</taxon>
        <taxon>Bacillota</taxon>
        <taxon>Bacilli</taxon>
        <taxon>Bacillales</taxon>
        <taxon>Paenibacillaceae</taxon>
        <taxon>Paenibacillus</taxon>
    </lineage>
</organism>
<keyword evidence="2" id="KW-0238">DNA-binding</keyword>
<dbReference type="PANTHER" id="PTHR43280:SF28">
    <property type="entry name" value="HTH-TYPE TRANSCRIPTIONAL ACTIVATOR RHAS"/>
    <property type="match status" value="1"/>
</dbReference>
<keyword evidence="6" id="KW-1185">Reference proteome</keyword>
<dbReference type="Gene3D" id="1.10.10.60">
    <property type="entry name" value="Homeodomain-like"/>
    <property type="match status" value="2"/>
</dbReference>
<evidence type="ECO:0000313" key="6">
    <source>
        <dbReference type="Proteomes" id="UP000295418"/>
    </source>
</evidence>
<feature type="domain" description="HTH araC/xylS-type" evidence="4">
    <location>
        <begin position="10"/>
        <end position="108"/>
    </location>
</feature>
<accession>A0A4R4ECM8</accession>
<dbReference type="SUPFAM" id="SSF46689">
    <property type="entry name" value="Homeodomain-like"/>
    <property type="match status" value="2"/>
</dbReference>
<dbReference type="InterPro" id="IPR009057">
    <property type="entry name" value="Homeodomain-like_sf"/>
</dbReference>
<dbReference type="GO" id="GO:0043565">
    <property type="term" value="F:sequence-specific DNA binding"/>
    <property type="evidence" value="ECO:0007669"/>
    <property type="project" value="InterPro"/>
</dbReference>
<dbReference type="InterPro" id="IPR018062">
    <property type="entry name" value="HTH_AraC-typ_CS"/>
</dbReference>
<evidence type="ECO:0000256" key="1">
    <source>
        <dbReference type="ARBA" id="ARBA00023015"/>
    </source>
</evidence>
<dbReference type="AlphaFoldDB" id="A0A4R4ECM8"/>
<dbReference type="OrthoDB" id="9816344at2"/>
<evidence type="ECO:0000256" key="3">
    <source>
        <dbReference type="ARBA" id="ARBA00023163"/>
    </source>
</evidence>
<dbReference type="RefSeq" id="WP_132419172.1">
    <property type="nucleotide sequence ID" value="NZ_SKFG01000017.1"/>
</dbReference>
<dbReference type="SMART" id="SM00342">
    <property type="entry name" value="HTH_ARAC"/>
    <property type="match status" value="1"/>
</dbReference>
<keyword evidence="3" id="KW-0804">Transcription</keyword>
<evidence type="ECO:0000259" key="4">
    <source>
        <dbReference type="PROSITE" id="PS01124"/>
    </source>
</evidence>
<reference evidence="5 6" key="1">
    <citation type="submission" date="2019-03" db="EMBL/GenBank/DDBJ databases">
        <authorList>
            <person name="Kim M.K.M."/>
        </authorList>
    </citation>
    <scope>NUCLEOTIDE SEQUENCE [LARGE SCALE GENOMIC DNA]</scope>
    <source>
        <strain evidence="5 6">18JY21-1</strain>
    </source>
</reference>
<dbReference type="InterPro" id="IPR018060">
    <property type="entry name" value="HTH_AraC"/>
</dbReference>
<dbReference type="Pfam" id="PF12833">
    <property type="entry name" value="HTH_18"/>
    <property type="match status" value="1"/>
</dbReference>
<evidence type="ECO:0000313" key="5">
    <source>
        <dbReference type="EMBL" id="TCZ75708.1"/>
    </source>
</evidence>
<comment type="caution">
    <text evidence="5">The sequence shown here is derived from an EMBL/GenBank/DDBJ whole genome shotgun (WGS) entry which is preliminary data.</text>
</comment>
<evidence type="ECO:0000256" key="2">
    <source>
        <dbReference type="ARBA" id="ARBA00023125"/>
    </source>
</evidence>